<dbReference type="PANTHER" id="PTHR24296">
    <property type="entry name" value="CYTOCHROME P450"/>
    <property type="match status" value="1"/>
</dbReference>
<gene>
    <name evidence="7" type="ORF">GSMUA_57150.1</name>
</gene>
<keyword evidence="3 6" id="KW-0560">Oxidoreductase</keyword>
<dbReference type="SUPFAM" id="SSF48264">
    <property type="entry name" value="Cytochrome P450"/>
    <property type="match status" value="1"/>
</dbReference>
<dbReference type="PROSITE" id="PS00086">
    <property type="entry name" value="CYTOCHROME_P450"/>
    <property type="match status" value="1"/>
</dbReference>
<keyword evidence="6" id="KW-0503">Monooxygenase</keyword>
<comment type="similarity">
    <text evidence="1 6">Belongs to the cytochrome P450 family.</text>
</comment>
<dbReference type="InterPro" id="IPR002401">
    <property type="entry name" value="Cyt_P450_E_grp-I"/>
</dbReference>
<dbReference type="EMBL" id="HG996467">
    <property type="protein sequence ID" value="CAG1860821.1"/>
    <property type="molecule type" value="Genomic_DNA"/>
</dbReference>
<dbReference type="Pfam" id="PF00067">
    <property type="entry name" value="p450"/>
    <property type="match status" value="1"/>
</dbReference>
<keyword evidence="5 6" id="KW-0349">Heme</keyword>
<sequence length="513" mass="58730">KTITRSYGAIFPTASLLPPLASLPLPLLPLQELVRAKQMHWPQALPLARSPSPVPQNRHRFLDWITDVLVHSPTHSMTFRSPGQVGGVITANPSNVEHVLKSNFENYPKGERSFRMLVDFLGHGIFNSDGEEWKGQRKQASYEFSKRSLRNFMVDTMQSEIAHRLLPLMRRAGEKGETMDLQSVLERFAFDSICKVAFDEDPACLAEDAVADATSSSFMRAFEEAQNLIVGRFMDAFEITWRVKKLLDIGSERRLRELLAVVHGYAMRIIRARKEKASELDEHHDLLSRFASNKNNSEEFLRDIVTNFLVAGRETTSSALTWFFWILSTRPDVEKKILDEVTSVRTINKNTSETFSFDELREMHYLHAAVTESMRLYPPVPIDTQSCLEDDIMPDGTFVGKGWFVTYSAYAMGRLEDIWGRDCNEYKPERWLENGVFRPESPFRFPVFHAGPRMCLGKEMAYVQMKSIVARVVERFEIDVVGKEKTPEHVLSLTLRMKGGLPIKVKEKVKQCC</sequence>
<organism evidence="7">
    <name type="scientific">Musa acuminata subsp. malaccensis</name>
    <name type="common">Wild banana</name>
    <name type="synonym">Musa malaccensis</name>
    <dbReference type="NCBI Taxonomy" id="214687"/>
    <lineage>
        <taxon>Eukaryota</taxon>
        <taxon>Viridiplantae</taxon>
        <taxon>Streptophyta</taxon>
        <taxon>Embryophyta</taxon>
        <taxon>Tracheophyta</taxon>
        <taxon>Spermatophyta</taxon>
        <taxon>Magnoliopsida</taxon>
        <taxon>Liliopsida</taxon>
        <taxon>Zingiberales</taxon>
        <taxon>Musaceae</taxon>
        <taxon>Musa</taxon>
    </lineage>
</organism>
<name>A0A8D7B7E2_MUSAM</name>
<dbReference type="PRINTS" id="PR00463">
    <property type="entry name" value="EP450I"/>
</dbReference>
<evidence type="ECO:0000256" key="3">
    <source>
        <dbReference type="ARBA" id="ARBA00023002"/>
    </source>
</evidence>
<keyword evidence="2 5" id="KW-0479">Metal-binding</keyword>
<dbReference type="InterPro" id="IPR017972">
    <property type="entry name" value="Cyt_P450_CS"/>
</dbReference>
<evidence type="ECO:0000313" key="7">
    <source>
        <dbReference type="EMBL" id="CAG1860821.1"/>
    </source>
</evidence>
<dbReference type="AlphaFoldDB" id="A0A8D7B7E2"/>
<protein>
    <submittedName>
        <fullName evidence="7">(wild Malaysian banana) hypothetical protein</fullName>
    </submittedName>
</protein>
<evidence type="ECO:0000256" key="2">
    <source>
        <dbReference type="ARBA" id="ARBA00022723"/>
    </source>
</evidence>
<evidence type="ECO:0000256" key="6">
    <source>
        <dbReference type="RuleBase" id="RU000461"/>
    </source>
</evidence>
<dbReference type="GO" id="GO:0020037">
    <property type="term" value="F:heme binding"/>
    <property type="evidence" value="ECO:0007669"/>
    <property type="project" value="InterPro"/>
</dbReference>
<dbReference type="InterPro" id="IPR001128">
    <property type="entry name" value="Cyt_P450"/>
</dbReference>
<dbReference type="PRINTS" id="PR00385">
    <property type="entry name" value="P450"/>
</dbReference>
<comment type="cofactor">
    <cofactor evidence="5">
        <name>heme</name>
        <dbReference type="ChEBI" id="CHEBI:30413"/>
    </cofactor>
</comment>
<keyword evidence="4 5" id="KW-0408">Iron</keyword>
<dbReference type="GO" id="GO:0016705">
    <property type="term" value="F:oxidoreductase activity, acting on paired donors, with incorporation or reduction of molecular oxygen"/>
    <property type="evidence" value="ECO:0007669"/>
    <property type="project" value="InterPro"/>
</dbReference>
<dbReference type="GO" id="GO:0005506">
    <property type="term" value="F:iron ion binding"/>
    <property type="evidence" value="ECO:0007669"/>
    <property type="project" value="InterPro"/>
</dbReference>
<reference evidence="7" key="1">
    <citation type="submission" date="2021-03" db="EMBL/GenBank/DDBJ databases">
        <authorList>
            <consortium name="Genoscope - CEA"/>
            <person name="William W."/>
        </authorList>
    </citation>
    <scope>NUCLEOTIDE SEQUENCE</scope>
    <source>
        <strain evidence="7">Doubled-haploid Pahang</strain>
    </source>
</reference>
<accession>A0A8D7B7E2</accession>
<dbReference type="GO" id="GO:0004497">
    <property type="term" value="F:monooxygenase activity"/>
    <property type="evidence" value="ECO:0007669"/>
    <property type="project" value="UniProtKB-KW"/>
</dbReference>
<dbReference type="InterPro" id="IPR036396">
    <property type="entry name" value="Cyt_P450_sf"/>
</dbReference>
<evidence type="ECO:0000256" key="1">
    <source>
        <dbReference type="ARBA" id="ARBA00010617"/>
    </source>
</evidence>
<proteinExistence type="inferred from homology"/>
<dbReference type="GO" id="GO:0006629">
    <property type="term" value="P:lipid metabolic process"/>
    <property type="evidence" value="ECO:0007669"/>
    <property type="project" value="UniProtKB-ARBA"/>
</dbReference>
<dbReference type="CDD" id="cd11064">
    <property type="entry name" value="CYP86A"/>
    <property type="match status" value="1"/>
</dbReference>
<evidence type="ECO:0000256" key="5">
    <source>
        <dbReference type="PIRSR" id="PIRSR602401-1"/>
    </source>
</evidence>
<feature type="non-terminal residue" evidence="7">
    <location>
        <position position="1"/>
    </location>
</feature>
<evidence type="ECO:0000256" key="4">
    <source>
        <dbReference type="ARBA" id="ARBA00023004"/>
    </source>
</evidence>
<dbReference type="Gene3D" id="1.10.630.10">
    <property type="entry name" value="Cytochrome P450"/>
    <property type="match status" value="1"/>
</dbReference>
<feature type="binding site" description="axial binding residue" evidence="5">
    <location>
        <position position="455"/>
    </location>
    <ligand>
        <name>heme</name>
        <dbReference type="ChEBI" id="CHEBI:30413"/>
    </ligand>
    <ligandPart>
        <name>Fe</name>
        <dbReference type="ChEBI" id="CHEBI:18248"/>
    </ligandPart>
</feature>